<feature type="region of interest" description="Disordered" evidence="5">
    <location>
        <begin position="178"/>
        <end position="275"/>
    </location>
</feature>
<name>A0A9P7RLX4_9AGAR</name>
<evidence type="ECO:0000313" key="8">
    <source>
        <dbReference type="EMBL" id="KAG7086126.1"/>
    </source>
</evidence>
<dbReference type="GO" id="GO:0071944">
    <property type="term" value="C:cell periphery"/>
    <property type="evidence" value="ECO:0007669"/>
    <property type="project" value="UniProtKB-ARBA"/>
</dbReference>
<dbReference type="OrthoDB" id="2757214at2759"/>
<evidence type="ECO:0000256" key="2">
    <source>
        <dbReference type="ARBA" id="ARBA00022692"/>
    </source>
</evidence>
<dbReference type="KEGG" id="more:E1B28_002085"/>
<feature type="signal peptide" evidence="7">
    <location>
        <begin position="1"/>
        <end position="18"/>
    </location>
</feature>
<feature type="transmembrane region" description="Helical" evidence="6">
    <location>
        <begin position="288"/>
        <end position="311"/>
    </location>
</feature>
<dbReference type="GeneID" id="66071161"/>
<keyword evidence="4 6" id="KW-0472">Membrane</keyword>
<keyword evidence="7" id="KW-0732">Signal</keyword>
<dbReference type="RefSeq" id="XP_043002597.1">
    <property type="nucleotide sequence ID" value="XM_043158999.1"/>
</dbReference>
<evidence type="ECO:0000256" key="3">
    <source>
        <dbReference type="ARBA" id="ARBA00022989"/>
    </source>
</evidence>
<comment type="subcellular location">
    <subcellularLocation>
        <location evidence="1">Membrane</location>
        <topology evidence="1">Single-pass membrane protein</topology>
    </subcellularLocation>
</comment>
<proteinExistence type="predicted"/>
<evidence type="ECO:0000256" key="7">
    <source>
        <dbReference type="SAM" id="SignalP"/>
    </source>
</evidence>
<dbReference type="Proteomes" id="UP001049176">
    <property type="component" value="Chromosome 10"/>
</dbReference>
<dbReference type="PANTHER" id="PTHR15549">
    <property type="entry name" value="PAIRED IMMUNOGLOBULIN-LIKE TYPE 2 RECEPTOR"/>
    <property type="match status" value="1"/>
</dbReference>
<keyword evidence="9" id="KW-1185">Reference proteome</keyword>
<dbReference type="PANTHER" id="PTHR15549:SF30">
    <property type="entry name" value="MID2 DOMAIN-CONTAINING PROTEIN"/>
    <property type="match status" value="1"/>
</dbReference>
<feature type="chain" id="PRO_5040184222" evidence="7">
    <location>
        <begin position="19"/>
        <end position="432"/>
    </location>
</feature>
<feature type="compositionally biased region" description="Basic and acidic residues" evidence="5">
    <location>
        <begin position="398"/>
        <end position="417"/>
    </location>
</feature>
<reference evidence="8" key="1">
    <citation type="journal article" date="2021" name="Genome Biol. Evol.">
        <title>The assembled and annotated genome of the fairy-ring fungus Marasmius oreades.</title>
        <authorList>
            <person name="Hiltunen M."/>
            <person name="Ament-Velasquez S.L."/>
            <person name="Johannesson H."/>
        </authorList>
    </citation>
    <scope>NUCLEOTIDE SEQUENCE</scope>
    <source>
        <strain evidence="8">03SP1</strain>
    </source>
</reference>
<keyword evidence="3 6" id="KW-1133">Transmembrane helix</keyword>
<comment type="caution">
    <text evidence="8">The sequence shown here is derived from an EMBL/GenBank/DDBJ whole genome shotgun (WGS) entry which is preliminary data.</text>
</comment>
<dbReference type="GO" id="GO:0016020">
    <property type="term" value="C:membrane"/>
    <property type="evidence" value="ECO:0007669"/>
    <property type="project" value="UniProtKB-SubCell"/>
</dbReference>
<evidence type="ECO:0000256" key="1">
    <source>
        <dbReference type="ARBA" id="ARBA00004167"/>
    </source>
</evidence>
<sequence length="432" mass="45276">MSILTFLFVVCLSSVVAGQGQGTAKCFDTSLDWYTGKVGETPCKTYERLRQICNSGFRVGTMNPNTPPDVCNEQVGQCPRFSTSCQQGIGQYGHGFDAGVGAYQIYLSGGRKTGFCQPQTNTTLPADIQSAVCNQKINIYDDLYGIFWGDGSWFYIYTSQAITKDQIANPDKVFTKCPKNEVAIPPPVTSSSSTTSTSTSSTNVISSSSTSTTSTTSTGGSNVSSSSSPSGTTSTTSTSSTNNNSSSSSASTAGTSTSSDNVNSPSGSGISSNIDTTSNSKGSFGSGAVAGIAIGSVVAVVAAALALCLWIRRKRRIERRSPPALQPYGYAQANSSEYHTPSSFQPLRHFPLTTASSTSSLPGKAGMADVSSENAGYFPPRQTDRVDSESGNTDLLEMSERHVDAGHLEGARLERNASGRLPPAYGDLVRDG</sequence>
<dbReference type="AlphaFoldDB" id="A0A9P7RLX4"/>
<organism evidence="8 9">
    <name type="scientific">Marasmius oreades</name>
    <name type="common">fairy-ring Marasmius</name>
    <dbReference type="NCBI Taxonomy" id="181124"/>
    <lineage>
        <taxon>Eukaryota</taxon>
        <taxon>Fungi</taxon>
        <taxon>Dikarya</taxon>
        <taxon>Basidiomycota</taxon>
        <taxon>Agaricomycotina</taxon>
        <taxon>Agaricomycetes</taxon>
        <taxon>Agaricomycetidae</taxon>
        <taxon>Agaricales</taxon>
        <taxon>Marasmiineae</taxon>
        <taxon>Marasmiaceae</taxon>
        <taxon>Marasmius</taxon>
    </lineage>
</organism>
<evidence type="ECO:0000313" key="9">
    <source>
        <dbReference type="Proteomes" id="UP001049176"/>
    </source>
</evidence>
<dbReference type="EMBL" id="CM032190">
    <property type="protein sequence ID" value="KAG7086126.1"/>
    <property type="molecule type" value="Genomic_DNA"/>
</dbReference>
<feature type="compositionally biased region" description="Low complexity" evidence="5">
    <location>
        <begin position="189"/>
        <end position="274"/>
    </location>
</feature>
<gene>
    <name evidence="8" type="ORF">E1B28_002085</name>
</gene>
<keyword evidence="2 6" id="KW-0812">Transmembrane</keyword>
<protein>
    <submittedName>
        <fullName evidence="8">Uncharacterized protein</fullName>
    </submittedName>
</protein>
<accession>A0A9P7RLX4</accession>
<feature type="region of interest" description="Disordered" evidence="5">
    <location>
        <begin position="355"/>
        <end position="432"/>
    </location>
</feature>
<evidence type="ECO:0000256" key="4">
    <source>
        <dbReference type="ARBA" id="ARBA00023136"/>
    </source>
</evidence>
<evidence type="ECO:0000256" key="5">
    <source>
        <dbReference type="SAM" id="MobiDB-lite"/>
    </source>
</evidence>
<evidence type="ECO:0000256" key="6">
    <source>
        <dbReference type="SAM" id="Phobius"/>
    </source>
</evidence>
<dbReference type="InterPro" id="IPR051694">
    <property type="entry name" value="Immunoregulatory_rcpt-like"/>
</dbReference>